<dbReference type="EMBL" id="JBJKFK010007478">
    <property type="protein sequence ID" value="KAL3307397.1"/>
    <property type="molecule type" value="Genomic_DNA"/>
</dbReference>
<comment type="caution">
    <text evidence="2">The sequence shown here is derived from an EMBL/GenBank/DDBJ whole genome shotgun (WGS) entry which is preliminary data.</text>
</comment>
<sequence length="225" mass="25561">MQRLFAADQIQLQLLEKLERSCINPLWLKVAYLMFGAPELTEEKTLYTEEEQEVINEACATIKNQYKKSEVLFNCLYAITRTRRSKLAYHHILFKVRNPNLTMSQQVFYIDRNFRRFPMHNKIFIPEKRRYVYKDDGKVRKERRKNFCLNKAKEALTYAGEGLSTTTAVAGGVVTIGALAVTAVATPLGIAAGVLVGVSGLITISMGIAKIVDKARHGEKNPRNY</sequence>
<gene>
    <name evidence="2" type="ORF">Ciccas_014089</name>
</gene>
<accession>A0ABD2PIY6</accession>
<dbReference type="AlphaFoldDB" id="A0ABD2PIY6"/>
<feature type="non-terminal residue" evidence="2">
    <location>
        <position position="225"/>
    </location>
</feature>
<keyword evidence="1" id="KW-1133">Transmembrane helix</keyword>
<feature type="transmembrane region" description="Helical" evidence="1">
    <location>
        <begin position="163"/>
        <end position="184"/>
    </location>
</feature>
<organism evidence="2 3">
    <name type="scientific">Cichlidogyrus casuarinus</name>
    <dbReference type="NCBI Taxonomy" id="1844966"/>
    <lineage>
        <taxon>Eukaryota</taxon>
        <taxon>Metazoa</taxon>
        <taxon>Spiralia</taxon>
        <taxon>Lophotrochozoa</taxon>
        <taxon>Platyhelminthes</taxon>
        <taxon>Monogenea</taxon>
        <taxon>Monopisthocotylea</taxon>
        <taxon>Dactylogyridea</taxon>
        <taxon>Ancyrocephalidae</taxon>
        <taxon>Cichlidogyrus</taxon>
    </lineage>
</organism>
<reference evidence="2 3" key="1">
    <citation type="submission" date="2024-11" db="EMBL/GenBank/DDBJ databases">
        <title>Adaptive evolution of stress response genes in parasites aligns with host niche diversity.</title>
        <authorList>
            <person name="Hahn C."/>
            <person name="Resl P."/>
        </authorList>
    </citation>
    <scope>NUCLEOTIDE SEQUENCE [LARGE SCALE GENOMIC DNA]</scope>
    <source>
        <strain evidence="2">EGGRZ-B1_66</strain>
        <tissue evidence="2">Body</tissue>
    </source>
</reference>
<keyword evidence="1" id="KW-0472">Membrane</keyword>
<proteinExistence type="predicted"/>
<feature type="transmembrane region" description="Helical" evidence="1">
    <location>
        <begin position="190"/>
        <end position="212"/>
    </location>
</feature>
<dbReference type="Proteomes" id="UP001626550">
    <property type="component" value="Unassembled WGS sequence"/>
</dbReference>
<keyword evidence="3" id="KW-1185">Reference proteome</keyword>
<evidence type="ECO:0000313" key="3">
    <source>
        <dbReference type="Proteomes" id="UP001626550"/>
    </source>
</evidence>
<keyword evidence="1" id="KW-0812">Transmembrane</keyword>
<protein>
    <submittedName>
        <fullName evidence="2">Uncharacterized protein</fullName>
    </submittedName>
</protein>
<evidence type="ECO:0000256" key="1">
    <source>
        <dbReference type="SAM" id="Phobius"/>
    </source>
</evidence>
<name>A0ABD2PIY6_9PLAT</name>
<evidence type="ECO:0000313" key="2">
    <source>
        <dbReference type="EMBL" id="KAL3307397.1"/>
    </source>
</evidence>